<dbReference type="Pfam" id="PF13365">
    <property type="entry name" value="Trypsin_2"/>
    <property type="match status" value="1"/>
</dbReference>
<dbReference type="EC" id="3.4.21.-" evidence="2"/>
<keyword evidence="2" id="KW-0645">Protease</keyword>
<reference evidence="2 3" key="1">
    <citation type="submission" date="2014-11" db="EMBL/GenBank/DDBJ databases">
        <title>A Rickettsiales Symbiont of Amoebae With Ancient Features.</title>
        <authorList>
            <person name="Schulz F."/>
            <person name="Martijn J."/>
            <person name="Wascher F."/>
            <person name="Kostanjsek R."/>
            <person name="Ettema T.J."/>
            <person name="Horn M."/>
        </authorList>
    </citation>
    <scope>NUCLEOTIDE SEQUENCE [LARGE SCALE GENOMIC DNA]</scope>
    <source>
        <strain evidence="2 3">UWC36</strain>
    </source>
</reference>
<dbReference type="InterPro" id="IPR001478">
    <property type="entry name" value="PDZ"/>
</dbReference>
<comment type="caution">
    <text evidence="2">The sequence shown here is derived from an EMBL/GenBank/DDBJ whole genome shotgun (WGS) entry which is preliminary data.</text>
</comment>
<dbReference type="RefSeq" id="WP_039457048.1">
    <property type="nucleotide sequence ID" value="NZ_JSWE01000124.1"/>
</dbReference>
<dbReference type="InterPro" id="IPR001940">
    <property type="entry name" value="Peptidase_S1C"/>
</dbReference>
<accession>A0A0C1QYC2</accession>
<dbReference type="EMBL" id="JSWE01000124">
    <property type="protein sequence ID" value="KIE05000.1"/>
    <property type="molecule type" value="Genomic_DNA"/>
</dbReference>
<keyword evidence="2" id="KW-0378">Hydrolase</keyword>
<dbReference type="Gene3D" id="2.30.42.10">
    <property type="match status" value="1"/>
</dbReference>
<dbReference type="SUPFAM" id="SSF50156">
    <property type="entry name" value="PDZ domain-like"/>
    <property type="match status" value="1"/>
</dbReference>
<sequence>MVTRIITFFLLILLSPLISHADKPLLNSNIQNAKRGIVSISNKLVTSLYASDTSKEIFGTGFVVDKKEGLIITNEHLASKQRISDYKVSFFNGREAEAKFLYSDPWIDFALLKVNPKDIPQNVVQLEFSNTPIENEGSVTIIGNNQGNNFSVQTGVISNLYESWGAFPSQNMIISLNTKGGSSGSPILNNRGKVIALNYAADQTYAAAIPIAYIRDALQYLSKNKIPPRRDIGAILEYYSLDKAATFSNFPKGIIDNYINKYPGSFSKALKVSTVLEESPAHGILQPGDIIWKVNNTEIGPKLYEYQKLLNISSDDSVNLEVYRNGKLISLKVPLYNLYDLEPSKFVMFGGATFVEVDNFLKLTTGAPKGKVFVTNVNIGSSFDVLPWIKINNYGLVYLINVVSINNTPINNLDDLIKIIPELTETKNFKINFKNYAYYQGFDSVPYTNRNEFELEIKYNSPDSEPTLMKFDNKKLEWVSQKIQELQNK</sequence>
<feature type="domain" description="PDZ" evidence="1">
    <location>
        <begin position="270"/>
        <end position="335"/>
    </location>
</feature>
<keyword evidence="3" id="KW-1185">Reference proteome</keyword>
<dbReference type="InterPro" id="IPR036034">
    <property type="entry name" value="PDZ_sf"/>
</dbReference>
<dbReference type="GO" id="GO:0006508">
    <property type="term" value="P:proteolysis"/>
    <property type="evidence" value="ECO:0007669"/>
    <property type="project" value="UniProtKB-KW"/>
</dbReference>
<dbReference type="SUPFAM" id="SSF50494">
    <property type="entry name" value="Trypsin-like serine proteases"/>
    <property type="match status" value="1"/>
</dbReference>
<dbReference type="PANTHER" id="PTHR46366">
    <property type="entry name" value="PRO-APOPTOTIC SERINE PROTEASE NMA111"/>
    <property type="match status" value="1"/>
</dbReference>
<dbReference type="STRING" id="86105.NF27_EY00960"/>
<evidence type="ECO:0000313" key="3">
    <source>
        <dbReference type="Proteomes" id="UP000031258"/>
    </source>
</evidence>
<dbReference type="Pfam" id="PF13180">
    <property type="entry name" value="PDZ_2"/>
    <property type="match status" value="1"/>
</dbReference>
<dbReference type="PANTHER" id="PTHR46366:SF1">
    <property type="entry name" value="PDZ DOMAIN-CONTAINING PROTEIN C1685.05"/>
    <property type="match status" value="1"/>
</dbReference>
<dbReference type="Gene3D" id="2.40.10.120">
    <property type="match status" value="1"/>
</dbReference>
<evidence type="ECO:0000313" key="2">
    <source>
        <dbReference type="EMBL" id="KIE05000.1"/>
    </source>
</evidence>
<dbReference type="AlphaFoldDB" id="A0A0C1QYC2"/>
<organism evidence="2 3">
    <name type="scientific">Candidatus Jidaibacter acanthamoebae</name>
    <dbReference type="NCBI Taxonomy" id="86105"/>
    <lineage>
        <taxon>Bacteria</taxon>
        <taxon>Pseudomonadati</taxon>
        <taxon>Pseudomonadota</taxon>
        <taxon>Alphaproteobacteria</taxon>
        <taxon>Rickettsiales</taxon>
        <taxon>Candidatus Midichloriaceae</taxon>
        <taxon>Candidatus Jidaibacter</taxon>
    </lineage>
</organism>
<evidence type="ECO:0000259" key="1">
    <source>
        <dbReference type="Pfam" id="PF13180"/>
    </source>
</evidence>
<dbReference type="PRINTS" id="PR00834">
    <property type="entry name" value="PROTEASES2C"/>
</dbReference>
<gene>
    <name evidence="2" type="primary">degQ_2</name>
    <name evidence="2" type="ORF">NF27_EY00960</name>
</gene>
<dbReference type="Proteomes" id="UP000031258">
    <property type="component" value="Unassembled WGS sequence"/>
</dbReference>
<dbReference type="OrthoDB" id="7160517at2"/>
<protein>
    <submittedName>
        <fullName evidence="2">Serine protease</fullName>
        <ecNumber evidence="2">3.4.21.-</ecNumber>
    </submittedName>
</protein>
<dbReference type="InterPro" id="IPR009003">
    <property type="entry name" value="Peptidase_S1_PA"/>
</dbReference>
<dbReference type="GO" id="GO:0004252">
    <property type="term" value="F:serine-type endopeptidase activity"/>
    <property type="evidence" value="ECO:0007669"/>
    <property type="project" value="InterPro"/>
</dbReference>
<name>A0A0C1QYC2_9RICK</name>
<proteinExistence type="predicted"/>